<dbReference type="AlphaFoldDB" id="A0A939DR18"/>
<evidence type="ECO:0000256" key="5">
    <source>
        <dbReference type="SAM" id="Phobius"/>
    </source>
</evidence>
<feature type="transmembrane region" description="Helical" evidence="5">
    <location>
        <begin position="73"/>
        <end position="101"/>
    </location>
</feature>
<comment type="subcellular location">
    <subcellularLocation>
        <location evidence="1">Membrane</location>
    </subcellularLocation>
</comment>
<dbReference type="GO" id="GO:0016020">
    <property type="term" value="C:membrane"/>
    <property type="evidence" value="ECO:0007669"/>
    <property type="project" value="UniProtKB-SubCell"/>
</dbReference>
<dbReference type="GO" id="GO:0005506">
    <property type="term" value="F:iron ion binding"/>
    <property type="evidence" value="ECO:0007669"/>
    <property type="project" value="InterPro"/>
</dbReference>
<dbReference type="Pfam" id="PF04116">
    <property type="entry name" value="FA_hydroxylase"/>
    <property type="match status" value="1"/>
</dbReference>
<feature type="transmembrane region" description="Helical" evidence="5">
    <location>
        <begin position="26"/>
        <end position="46"/>
    </location>
</feature>
<keyword evidence="4 5" id="KW-0472">Membrane</keyword>
<keyword evidence="2 5" id="KW-0812">Transmembrane</keyword>
<evidence type="ECO:0000256" key="4">
    <source>
        <dbReference type="ARBA" id="ARBA00023136"/>
    </source>
</evidence>
<dbReference type="GO" id="GO:0008610">
    <property type="term" value="P:lipid biosynthetic process"/>
    <property type="evidence" value="ECO:0007669"/>
    <property type="project" value="InterPro"/>
</dbReference>
<dbReference type="InterPro" id="IPR006694">
    <property type="entry name" value="Fatty_acid_hydroxylase"/>
</dbReference>
<keyword evidence="8" id="KW-1185">Reference proteome</keyword>
<feature type="transmembrane region" description="Helical" evidence="5">
    <location>
        <begin position="205"/>
        <end position="225"/>
    </location>
</feature>
<name>A0A939DR18_9ALTE</name>
<reference evidence="7" key="1">
    <citation type="submission" date="2021-03" db="EMBL/GenBank/DDBJ databases">
        <title>novel species isolated from a fishpond in China.</title>
        <authorList>
            <person name="Lu H."/>
            <person name="Cai Z."/>
        </authorList>
    </citation>
    <scope>NUCLEOTIDE SEQUENCE</scope>
    <source>
        <strain evidence="7">JCM 30855</strain>
    </source>
</reference>
<dbReference type="GO" id="GO:0016491">
    <property type="term" value="F:oxidoreductase activity"/>
    <property type="evidence" value="ECO:0007669"/>
    <property type="project" value="InterPro"/>
</dbReference>
<proteinExistence type="predicted"/>
<gene>
    <name evidence="7" type="ORF">J0A66_16290</name>
</gene>
<dbReference type="EMBL" id="JAFKCV010000010">
    <property type="protein sequence ID" value="MBN7826797.1"/>
    <property type="molecule type" value="Genomic_DNA"/>
</dbReference>
<feature type="transmembrane region" description="Helical" evidence="5">
    <location>
        <begin position="177"/>
        <end position="199"/>
    </location>
</feature>
<feature type="transmembrane region" description="Helical" evidence="5">
    <location>
        <begin position="121"/>
        <end position="141"/>
    </location>
</feature>
<accession>A0A939DR18</accession>
<evidence type="ECO:0000256" key="3">
    <source>
        <dbReference type="ARBA" id="ARBA00022989"/>
    </source>
</evidence>
<feature type="domain" description="Fatty acid hydroxylase" evidence="6">
    <location>
        <begin position="128"/>
        <end position="276"/>
    </location>
</feature>
<dbReference type="InterPro" id="IPR050307">
    <property type="entry name" value="Sterol_Desaturase_Related"/>
</dbReference>
<comment type="caution">
    <text evidence="7">The sequence shown here is derived from an EMBL/GenBank/DDBJ whole genome shotgun (WGS) entry which is preliminary data.</text>
</comment>
<organism evidence="7 8">
    <name type="scientific">Bowmanella dokdonensis</name>
    <dbReference type="NCBI Taxonomy" id="751969"/>
    <lineage>
        <taxon>Bacteria</taxon>
        <taxon>Pseudomonadati</taxon>
        <taxon>Pseudomonadota</taxon>
        <taxon>Gammaproteobacteria</taxon>
        <taxon>Alteromonadales</taxon>
        <taxon>Alteromonadaceae</taxon>
        <taxon>Bowmanella</taxon>
    </lineage>
</organism>
<evidence type="ECO:0000256" key="2">
    <source>
        <dbReference type="ARBA" id="ARBA00022692"/>
    </source>
</evidence>
<evidence type="ECO:0000313" key="7">
    <source>
        <dbReference type="EMBL" id="MBN7826797.1"/>
    </source>
</evidence>
<evidence type="ECO:0000259" key="6">
    <source>
        <dbReference type="Pfam" id="PF04116"/>
    </source>
</evidence>
<dbReference type="Proteomes" id="UP000664654">
    <property type="component" value="Unassembled WGS sequence"/>
</dbReference>
<sequence length="332" mass="37993">MLEWLQLGLDDLMALPGYLLDSGKRIYLPYLLGGLLLAVPAFWFRYRRFAPGDFVRYLFHPRIWGHASARQDYWLFCFNALLKGLFLAPLVLTMVPVAMGFSAGLEEIFGQIRPVSDHQTVVIASFTLLLFLLDDVTRFLLHYLLHKVPFLWDYHKVHHSAKVLTPMTIYRTHPLESYLYACRMGLAQGLAVGLGYYLFGPTLSMVDVLGANLFVFVFNVLGANLRHSHVWLPFGDHLEGIFISPAQHQIHHSDHPDHYDRNLGSALAIWDRLAGTLIKSSQVGRIRFGVGKHFTGHDRLHSLYLEPFSQNWQRFKALRKRRGVTLVEGAKV</sequence>
<keyword evidence="3 5" id="KW-1133">Transmembrane helix</keyword>
<evidence type="ECO:0000256" key="1">
    <source>
        <dbReference type="ARBA" id="ARBA00004370"/>
    </source>
</evidence>
<dbReference type="PANTHER" id="PTHR11863">
    <property type="entry name" value="STEROL DESATURASE"/>
    <property type="match status" value="1"/>
</dbReference>
<protein>
    <submittedName>
        <fullName evidence="7">Sterol desaturase family protein</fullName>
    </submittedName>
</protein>
<dbReference type="RefSeq" id="WP_206574907.1">
    <property type="nucleotide sequence ID" value="NZ_JAFKCV010000010.1"/>
</dbReference>
<evidence type="ECO:0000313" key="8">
    <source>
        <dbReference type="Proteomes" id="UP000664654"/>
    </source>
</evidence>